<feature type="domain" description="Serine-threonine/tyrosine-protein kinase catalytic" evidence="2">
    <location>
        <begin position="7"/>
        <end position="66"/>
    </location>
</feature>
<organism evidence="3 4">
    <name type="scientific">Acaulospora morrowiae</name>
    <dbReference type="NCBI Taxonomy" id="94023"/>
    <lineage>
        <taxon>Eukaryota</taxon>
        <taxon>Fungi</taxon>
        <taxon>Fungi incertae sedis</taxon>
        <taxon>Mucoromycota</taxon>
        <taxon>Glomeromycotina</taxon>
        <taxon>Glomeromycetes</taxon>
        <taxon>Diversisporales</taxon>
        <taxon>Acaulosporaceae</taxon>
        <taxon>Acaulospora</taxon>
    </lineage>
</organism>
<dbReference type="GO" id="GO:0004672">
    <property type="term" value="F:protein kinase activity"/>
    <property type="evidence" value="ECO:0007669"/>
    <property type="project" value="InterPro"/>
</dbReference>
<feature type="region of interest" description="Disordered" evidence="1">
    <location>
        <begin position="174"/>
        <end position="199"/>
    </location>
</feature>
<evidence type="ECO:0000313" key="4">
    <source>
        <dbReference type="Proteomes" id="UP000789342"/>
    </source>
</evidence>
<keyword evidence="4" id="KW-1185">Reference proteome</keyword>
<dbReference type="Gene3D" id="1.10.510.10">
    <property type="entry name" value="Transferase(Phosphotransferase) domain 1"/>
    <property type="match status" value="1"/>
</dbReference>
<dbReference type="AlphaFoldDB" id="A0A9N8ZD09"/>
<proteinExistence type="predicted"/>
<name>A0A9N8ZD09_9GLOM</name>
<protein>
    <submittedName>
        <fullName evidence="3">15331_t:CDS:1</fullName>
    </submittedName>
</protein>
<gene>
    <name evidence="3" type="ORF">AMORRO_LOCUS2693</name>
</gene>
<feature type="non-terminal residue" evidence="3">
    <location>
        <position position="531"/>
    </location>
</feature>
<comment type="caution">
    <text evidence="3">The sequence shown here is derived from an EMBL/GenBank/DDBJ whole genome shotgun (WGS) entry which is preliminary data.</text>
</comment>
<dbReference type="Pfam" id="PF07714">
    <property type="entry name" value="PK_Tyr_Ser-Thr"/>
    <property type="match status" value="1"/>
</dbReference>
<evidence type="ECO:0000259" key="2">
    <source>
        <dbReference type="Pfam" id="PF07714"/>
    </source>
</evidence>
<accession>A0A9N8ZD09</accession>
<dbReference type="InterPro" id="IPR011009">
    <property type="entry name" value="Kinase-like_dom_sf"/>
</dbReference>
<dbReference type="SUPFAM" id="SSF56112">
    <property type="entry name" value="Protein kinase-like (PK-like)"/>
    <property type="match status" value="1"/>
</dbReference>
<feature type="compositionally biased region" description="Polar residues" evidence="1">
    <location>
        <begin position="180"/>
        <end position="194"/>
    </location>
</feature>
<reference evidence="3" key="1">
    <citation type="submission" date="2021-06" db="EMBL/GenBank/DDBJ databases">
        <authorList>
            <person name="Kallberg Y."/>
            <person name="Tangrot J."/>
            <person name="Rosling A."/>
        </authorList>
    </citation>
    <scope>NUCLEOTIDE SEQUENCE</scope>
    <source>
        <strain evidence="3">CL551</strain>
    </source>
</reference>
<dbReference type="Proteomes" id="UP000789342">
    <property type="component" value="Unassembled WGS sequence"/>
</dbReference>
<sequence length="531" mass="60240">INGDDVIKAFINELELHLKVHFHNNILRFHGFCKEGNTNYTLIIEYADGGTLREELQNSDNPLASSTRENSNGSVVISTEENQLSDTASKIHGDDSSVPISTVTHVSRSSSFHMSLIANTEFYRGILSSINEDPLTTHTTNDLESSRNSAPIRSISLVEDRLILPLAEVHDSSRNDEFSKNSNDLANNVTNNESSMKDREVSRNNISCAMNEPDFTIDTIADNVVESEISGDVLQNISNDDYANIFSQIEFKHEVFHFPDGKHEVAIETYPKNSVVLHLNAHGCKDVLNLTDVSIDNNFLRFSLCRTVTCRVLKGRLLPATVQNIVSDISALVGLSKGPEPSLMKFDPVKNVKLIILDGESSRFRFNVPVGLSFKFRKFSQNKILFELIHNEISKKFFKRIQEEVVSRMITKIVDTSLEDDSFLYTRFIHFANQIYRDSREDVRRMILDMLARDHVQELEKNTHDYLSLFFGEEIIYLRQEGEEEPDKVSAFEVISQCFPGNNKNLIVKNVLDREQNQVWILDSIATPSGE</sequence>
<dbReference type="InterPro" id="IPR001245">
    <property type="entry name" value="Ser-Thr/Tyr_kinase_cat_dom"/>
</dbReference>
<dbReference type="OrthoDB" id="10548272at2759"/>
<evidence type="ECO:0000256" key="1">
    <source>
        <dbReference type="SAM" id="MobiDB-lite"/>
    </source>
</evidence>
<evidence type="ECO:0000313" key="3">
    <source>
        <dbReference type="EMBL" id="CAG8489185.1"/>
    </source>
</evidence>
<dbReference type="EMBL" id="CAJVPV010001183">
    <property type="protein sequence ID" value="CAG8489185.1"/>
    <property type="molecule type" value="Genomic_DNA"/>
</dbReference>